<dbReference type="EMBL" id="CAUOFW020005680">
    <property type="protein sequence ID" value="CAK9171219.1"/>
    <property type="molecule type" value="Genomic_DNA"/>
</dbReference>
<keyword evidence="2" id="KW-1185">Reference proteome</keyword>
<gene>
    <name evidence="1" type="ORF">ILEXP_LOCUS40763</name>
</gene>
<reference evidence="1 2" key="1">
    <citation type="submission" date="2024-02" db="EMBL/GenBank/DDBJ databases">
        <authorList>
            <person name="Vignale AGUSTIN F."/>
            <person name="Sosa J E."/>
            <person name="Modenutti C."/>
        </authorList>
    </citation>
    <scope>NUCLEOTIDE SEQUENCE [LARGE SCALE GENOMIC DNA]</scope>
</reference>
<dbReference type="Proteomes" id="UP001642360">
    <property type="component" value="Unassembled WGS sequence"/>
</dbReference>
<evidence type="ECO:0000313" key="1">
    <source>
        <dbReference type="EMBL" id="CAK9171219.1"/>
    </source>
</evidence>
<organism evidence="1 2">
    <name type="scientific">Ilex paraguariensis</name>
    <name type="common">yerba mate</name>
    <dbReference type="NCBI Taxonomy" id="185542"/>
    <lineage>
        <taxon>Eukaryota</taxon>
        <taxon>Viridiplantae</taxon>
        <taxon>Streptophyta</taxon>
        <taxon>Embryophyta</taxon>
        <taxon>Tracheophyta</taxon>
        <taxon>Spermatophyta</taxon>
        <taxon>Magnoliopsida</taxon>
        <taxon>eudicotyledons</taxon>
        <taxon>Gunneridae</taxon>
        <taxon>Pentapetalae</taxon>
        <taxon>asterids</taxon>
        <taxon>campanulids</taxon>
        <taxon>Aquifoliales</taxon>
        <taxon>Aquifoliaceae</taxon>
        <taxon>Ilex</taxon>
    </lineage>
</organism>
<comment type="caution">
    <text evidence="1">The sequence shown here is derived from an EMBL/GenBank/DDBJ whole genome shotgun (WGS) entry which is preliminary data.</text>
</comment>
<dbReference type="AlphaFoldDB" id="A0ABC8TPV8"/>
<evidence type="ECO:0000313" key="2">
    <source>
        <dbReference type="Proteomes" id="UP001642360"/>
    </source>
</evidence>
<proteinExistence type="predicted"/>
<dbReference type="Gene3D" id="1.10.150.20">
    <property type="entry name" value="5' to 3' exonuclease, C-terminal subdomain"/>
    <property type="match status" value="1"/>
</dbReference>
<protein>
    <submittedName>
        <fullName evidence="1">Uncharacterized protein</fullName>
    </submittedName>
</protein>
<accession>A0ABC8TPV8</accession>
<name>A0ABC8TPV8_9AQUA</name>
<sequence>MKHQTLKFVAAIDMLHTFLRVLGIDHFQKMNSFGIEDFAQKYGDLKPSQFVDVISLVGDKADNIPGPLIVIPESLYGHYASLSYVFSWEKVLMLSNLMGSLGNGKQV</sequence>